<dbReference type="Gene3D" id="3.40.50.1820">
    <property type="entry name" value="alpha/beta hydrolase"/>
    <property type="match status" value="1"/>
</dbReference>
<sequence>MVPKPAPYGTWETLITEDYVISKIANTIDEVLVDPKTSAVYCLESRPKDEGRGVLVRVMDNRRYDLTDPKEWNVRTGVYDYGGAAATVFDKTAYFSNYSLKDQIDGKVYKVVDDGSGQVPEPTAITPENDKHRFAGLAVYPKDPKFIVAILEDHTNDEPAKVANMLCVINAAARTMDIIVKSEDPTQDFYGPPAFSPSGAHIAWQHWSHPDMPWDQAKIYIADVSTDSTVKFVNQRAVPFQNTLPISLAYPNWSNDQTLIFTSDVSGFINPWKYDISTGSLSAVFSKAVDQDFGYLMWSLHFFPFAFLDEHRALFIGTENGHDSLYSVNLKTPGPPTKLDTGYVVIDGLRSLGKEDGKFKVVFAGTKVDEETKIVYFTVPDSPLRASVTNFESAAKEAQPDPKDWISTPTTYAVKGYDGLVHVVYYAPKNPNYSGLLGEKPPCIVHVHGGPEWLQPQGLDWTKQYFTSRGWAWLDVNYGGSSGYGREYRERLRNRWGVVDTDDCITSVQELSTHCKLIDPRRVCIRGGSAGGFTMYSALSYGRYQGVFAAGTSIYGGVADLKSLATKTHKFELYYTDKFVGGALADIPWIYEQRSPLTYAGDIKVPLMILHGDQDPVVPVEQALDMYKHAGVCADIQLYKGEGHHIGQADHIKDALRRERDCYERALKLKGLTAI</sequence>
<dbReference type="Proteomes" id="UP000054166">
    <property type="component" value="Unassembled WGS sequence"/>
</dbReference>
<reference evidence="3" key="2">
    <citation type="submission" date="2015-01" db="EMBL/GenBank/DDBJ databases">
        <title>Evolutionary Origins and Diversification of the Mycorrhizal Mutualists.</title>
        <authorList>
            <consortium name="DOE Joint Genome Institute"/>
            <consortium name="Mycorrhizal Genomics Consortium"/>
            <person name="Kohler A."/>
            <person name="Kuo A."/>
            <person name="Nagy L.G."/>
            <person name="Floudas D."/>
            <person name="Copeland A."/>
            <person name="Barry K.W."/>
            <person name="Cichocki N."/>
            <person name="Veneault-Fourrey C."/>
            <person name="LaButti K."/>
            <person name="Lindquist E.A."/>
            <person name="Lipzen A."/>
            <person name="Lundell T."/>
            <person name="Morin E."/>
            <person name="Murat C."/>
            <person name="Riley R."/>
            <person name="Ohm R."/>
            <person name="Sun H."/>
            <person name="Tunlid A."/>
            <person name="Henrissat B."/>
            <person name="Grigoriev I.V."/>
            <person name="Hibbett D.S."/>
            <person name="Martin F."/>
        </authorList>
    </citation>
    <scope>NUCLEOTIDE SEQUENCE [LARGE SCALE GENOMIC DNA]</scope>
    <source>
        <strain evidence="3">F 1598</strain>
    </source>
</reference>
<dbReference type="PANTHER" id="PTHR43056:SF5">
    <property type="entry name" value="PEPTIDASE S9 PROLYL OLIGOPEPTIDASE CATALYTIC DOMAIN-CONTAINING PROTEIN"/>
    <property type="match status" value="1"/>
</dbReference>
<organism evidence="2 3">
    <name type="scientific">Piloderma croceum (strain F 1598)</name>
    <dbReference type="NCBI Taxonomy" id="765440"/>
    <lineage>
        <taxon>Eukaryota</taxon>
        <taxon>Fungi</taxon>
        <taxon>Dikarya</taxon>
        <taxon>Basidiomycota</taxon>
        <taxon>Agaricomycotina</taxon>
        <taxon>Agaricomycetes</taxon>
        <taxon>Agaricomycetidae</taxon>
        <taxon>Atheliales</taxon>
        <taxon>Atheliaceae</taxon>
        <taxon>Piloderma</taxon>
    </lineage>
</organism>
<feature type="domain" description="Peptidase S9 prolyl oligopeptidase catalytic" evidence="1">
    <location>
        <begin position="459"/>
        <end position="668"/>
    </location>
</feature>
<reference evidence="2 3" key="1">
    <citation type="submission" date="2014-04" db="EMBL/GenBank/DDBJ databases">
        <authorList>
            <consortium name="DOE Joint Genome Institute"/>
            <person name="Kuo A."/>
            <person name="Tarkka M."/>
            <person name="Buscot F."/>
            <person name="Kohler A."/>
            <person name="Nagy L.G."/>
            <person name="Floudas D."/>
            <person name="Copeland A."/>
            <person name="Barry K.W."/>
            <person name="Cichocki N."/>
            <person name="Veneault-Fourrey C."/>
            <person name="LaButti K."/>
            <person name="Lindquist E.A."/>
            <person name="Lipzen A."/>
            <person name="Lundell T."/>
            <person name="Morin E."/>
            <person name="Murat C."/>
            <person name="Sun H."/>
            <person name="Tunlid A."/>
            <person name="Henrissat B."/>
            <person name="Grigoriev I.V."/>
            <person name="Hibbett D.S."/>
            <person name="Martin F."/>
            <person name="Nordberg H.P."/>
            <person name="Cantor M.N."/>
            <person name="Hua S.X."/>
        </authorList>
    </citation>
    <scope>NUCLEOTIDE SEQUENCE [LARGE SCALE GENOMIC DNA]</scope>
    <source>
        <strain evidence="2 3">F 1598</strain>
    </source>
</reference>
<accession>A0A0C3GC39</accession>
<protein>
    <recommendedName>
        <fullName evidence="1">Peptidase S9 prolyl oligopeptidase catalytic domain-containing protein</fullName>
    </recommendedName>
</protein>
<evidence type="ECO:0000259" key="1">
    <source>
        <dbReference type="Pfam" id="PF00326"/>
    </source>
</evidence>
<dbReference type="GO" id="GO:0008236">
    <property type="term" value="F:serine-type peptidase activity"/>
    <property type="evidence" value="ECO:0007669"/>
    <property type="project" value="InterPro"/>
</dbReference>
<dbReference type="STRING" id="765440.A0A0C3GC39"/>
<dbReference type="GO" id="GO:0006508">
    <property type="term" value="P:proteolysis"/>
    <property type="evidence" value="ECO:0007669"/>
    <property type="project" value="InterPro"/>
</dbReference>
<keyword evidence="3" id="KW-1185">Reference proteome</keyword>
<dbReference type="EMBL" id="KN832975">
    <property type="protein sequence ID" value="KIM89299.1"/>
    <property type="molecule type" value="Genomic_DNA"/>
</dbReference>
<dbReference type="InterPro" id="IPR050585">
    <property type="entry name" value="Xaa-Pro_dipeptidyl-ppase/CocE"/>
</dbReference>
<evidence type="ECO:0000313" key="3">
    <source>
        <dbReference type="Proteomes" id="UP000054166"/>
    </source>
</evidence>
<dbReference type="InterPro" id="IPR029058">
    <property type="entry name" value="AB_hydrolase_fold"/>
</dbReference>
<proteinExistence type="predicted"/>
<dbReference type="InParanoid" id="A0A0C3GC39"/>
<dbReference type="Pfam" id="PF00326">
    <property type="entry name" value="Peptidase_S9"/>
    <property type="match status" value="1"/>
</dbReference>
<evidence type="ECO:0000313" key="2">
    <source>
        <dbReference type="EMBL" id="KIM89299.1"/>
    </source>
</evidence>
<dbReference type="InterPro" id="IPR001375">
    <property type="entry name" value="Peptidase_S9_cat"/>
</dbReference>
<dbReference type="OrthoDB" id="43744at2759"/>
<gene>
    <name evidence="2" type="ORF">PILCRDRAFT_84999</name>
</gene>
<dbReference type="HOGENOM" id="CLU_012236_1_0_1"/>
<dbReference type="SUPFAM" id="SSF82171">
    <property type="entry name" value="DPP6 N-terminal domain-like"/>
    <property type="match status" value="1"/>
</dbReference>
<dbReference type="Gene3D" id="2.120.10.30">
    <property type="entry name" value="TolB, C-terminal domain"/>
    <property type="match status" value="1"/>
</dbReference>
<dbReference type="AlphaFoldDB" id="A0A0C3GC39"/>
<name>A0A0C3GC39_PILCF</name>
<dbReference type="InterPro" id="IPR011042">
    <property type="entry name" value="6-blade_b-propeller_TolB-like"/>
</dbReference>
<dbReference type="SUPFAM" id="SSF53474">
    <property type="entry name" value="alpha/beta-Hydrolases"/>
    <property type="match status" value="1"/>
</dbReference>
<dbReference type="PANTHER" id="PTHR43056">
    <property type="entry name" value="PEPTIDASE S9 PROLYL OLIGOPEPTIDASE"/>
    <property type="match status" value="1"/>
</dbReference>